<dbReference type="Pfam" id="PF13371">
    <property type="entry name" value="TPR_9"/>
    <property type="match status" value="1"/>
</dbReference>
<proteinExistence type="inferred from homology"/>
<keyword evidence="4" id="KW-1185">Reference proteome</keyword>
<reference evidence="4" key="1">
    <citation type="journal article" date="2023" name="Int. J. Syst. Evol. Microbiol.">
        <title>Mesoterricola silvestris gen. nov., sp. nov., Mesoterricola sediminis sp. nov., Geothrix oryzae sp. nov., Geothrix edaphica sp. nov., Geothrix rubra sp. nov., and Geothrix limicola sp. nov., six novel members of Acidobacteriota isolated from soils.</title>
        <authorList>
            <person name="Itoh H."/>
            <person name="Sugisawa Y."/>
            <person name="Mise K."/>
            <person name="Xu Z."/>
            <person name="Kuniyasu M."/>
            <person name="Ushijima N."/>
            <person name="Kawano K."/>
            <person name="Kobayashi E."/>
            <person name="Shiratori Y."/>
            <person name="Masuda Y."/>
            <person name="Senoo K."/>
        </authorList>
    </citation>
    <scope>NUCLEOTIDE SEQUENCE [LARGE SCALE GENOMIC DNA]</scope>
    <source>
        <strain evidence="4">W79</strain>
    </source>
</reference>
<evidence type="ECO:0000256" key="1">
    <source>
        <dbReference type="ARBA" id="ARBA00007100"/>
    </source>
</evidence>
<evidence type="ECO:0000313" key="4">
    <source>
        <dbReference type="Proteomes" id="UP001238179"/>
    </source>
</evidence>
<dbReference type="InterPro" id="IPR032698">
    <property type="entry name" value="SirB1_N"/>
</dbReference>
<gene>
    <name evidence="3" type="ORF">METEAL_29530</name>
</gene>
<dbReference type="AlphaFoldDB" id="A0AA48GM20"/>
<dbReference type="SUPFAM" id="SSF48452">
    <property type="entry name" value="TPR-like"/>
    <property type="match status" value="1"/>
</dbReference>
<dbReference type="PANTHER" id="PTHR31350">
    <property type="entry name" value="SI:DKEY-261L7.2"/>
    <property type="match status" value="1"/>
</dbReference>
<evidence type="ECO:0000313" key="3">
    <source>
        <dbReference type="EMBL" id="BDU73779.1"/>
    </source>
</evidence>
<dbReference type="KEGG" id="msil:METEAL_29530"/>
<feature type="domain" description="Protein SirB1 N-terminal" evidence="2">
    <location>
        <begin position="36"/>
        <end position="187"/>
    </location>
</feature>
<dbReference type="RefSeq" id="WP_316412447.1">
    <property type="nucleotide sequence ID" value="NZ_AP027080.1"/>
</dbReference>
<name>A0AA48GM20_9BACT</name>
<dbReference type="PANTHER" id="PTHR31350:SF21">
    <property type="entry name" value="F-BOX ONLY PROTEIN 21"/>
    <property type="match status" value="1"/>
</dbReference>
<evidence type="ECO:0000259" key="2">
    <source>
        <dbReference type="Pfam" id="PF13369"/>
    </source>
</evidence>
<dbReference type="Pfam" id="PF13369">
    <property type="entry name" value="Transglut_core2"/>
    <property type="match status" value="1"/>
</dbReference>
<accession>A0AA48GM20</accession>
<comment type="similarity">
    <text evidence="1">Belongs to the UPF0162 family.</text>
</comment>
<dbReference type="EMBL" id="AP027080">
    <property type="protein sequence ID" value="BDU73779.1"/>
    <property type="molecule type" value="Genomic_DNA"/>
</dbReference>
<dbReference type="Gene3D" id="1.25.40.10">
    <property type="entry name" value="Tetratricopeptide repeat domain"/>
    <property type="match status" value="1"/>
</dbReference>
<dbReference type="Proteomes" id="UP001238179">
    <property type="component" value="Chromosome"/>
</dbReference>
<dbReference type="InterPro" id="IPR011990">
    <property type="entry name" value="TPR-like_helical_dom_sf"/>
</dbReference>
<sequence length="264" mass="29189">MSLHEYLQSDPECHRLLEGAVLAVGPMLGEEDPAPVVATVDAWADALAGRMPLPWTVHGGIDALNTYLFQDVGLQGDRETYDDPANAALPRVIERRRGMPITLSILWIEAARRLGFRAIGVGLPGHFISGIQLDMGTLYFDAFNGGRGVGEEDAAWLVEQSTGGRAVFHPSMLAPVANRAILGRLVRNLHVRYVRTGNWDEAIWTATHLVLLNPGESTSYRDRAFVRFKRGESAQGMLDLQEAIRLSPEGDPELVQWLEKLQRD</sequence>
<organism evidence="3 4">
    <name type="scientific">Mesoterricola silvestris</name>
    <dbReference type="NCBI Taxonomy" id="2927979"/>
    <lineage>
        <taxon>Bacteria</taxon>
        <taxon>Pseudomonadati</taxon>
        <taxon>Acidobacteriota</taxon>
        <taxon>Holophagae</taxon>
        <taxon>Holophagales</taxon>
        <taxon>Holophagaceae</taxon>
        <taxon>Mesoterricola</taxon>
    </lineage>
</organism>
<protein>
    <recommendedName>
        <fullName evidence="2">Protein SirB1 N-terminal domain-containing protein</fullName>
    </recommendedName>
</protein>